<dbReference type="AlphaFoldDB" id="A0A5J4ZL28"/>
<evidence type="ECO:0000256" key="1">
    <source>
        <dbReference type="SAM" id="MobiDB-lite"/>
    </source>
</evidence>
<organism evidence="2 3">
    <name type="scientific">Nyssa sinensis</name>
    <dbReference type="NCBI Taxonomy" id="561372"/>
    <lineage>
        <taxon>Eukaryota</taxon>
        <taxon>Viridiplantae</taxon>
        <taxon>Streptophyta</taxon>
        <taxon>Embryophyta</taxon>
        <taxon>Tracheophyta</taxon>
        <taxon>Spermatophyta</taxon>
        <taxon>Magnoliopsida</taxon>
        <taxon>eudicotyledons</taxon>
        <taxon>Gunneridae</taxon>
        <taxon>Pentapetalae</taxon>
        <taxon>asterids</taxon>
        <taxon>Cornales</taxon>
        <taxon>Nyssaceae</taxon>
        <taxon>Nyssa</taxon>
    </lineage>
</organism>
<evidence type="ECO:0000313" key="3">
    <source>
        <dbReference type="Proteomes" id="UP000325577"/>
    </source>
</evidence>
<dbReference type="Proteomes" id="UP000325577">
    <property type="component" value="Linkage Group LG6"/>
</dbReference>
<proteinExistence type="predicted"/>
<reference evidence="2 3" key="1">
    <citation type="submission" date="2019-09" db="EMBL/GenBank/DDBJ databases">
        <title>A chromosome-level genome assembly of the Chinese tupelo Nyssa sinensis.</title>
        <authorList>
            <person name="Yang X."/>
            <person name="Kang M."/>
            <person name="Yang Y."/>
            <person name="Xiong H."/>
            <person name="Wang M."/>
            <person name="Zhang Z."/>
            <person name="Wang Z."/>
            <person name="Wu H."/>
            <person name="Ma T."/>
            <person name="Liu J."/>
            <person name="Xi Z."/>
        </authorList>
    </citation>
    <scope>NUCLEOTIDE SEQUENCE [LARGE SCALE GENOMIC DNA]</scope>
    <source>
        <strain evidence="2">J267</strain>
        <tissue evidence="2">Leaf</tissue>
    </source>
</reference>
<protein>
    <submittedName>
        <fullName evidence="2">Uncharacterized protein</fullName>
    </submittedName>
</protein>
<dbReference type="EMBL" id="CM018049">
    <property type="protein sequence ID" value="KAA8519543.1"/>
    <property type="molecule type" value="Genomic_DNA"/>
</dbReference>
<sequence>MIELMIEATSKQDEQRVCYCSNEEELEESFDFSGDEKPNGSEGDKGKDKKELELEESFDHFSGDENPLCSDGEEDGDYDNDGISRPTANVAKEAKEKKPRSN</sequence>
<feature type="region of interest" description="Disordered" evidence="1">
    <location>
        <begin position="25"/>
        <end position="102"/>
    </location>
</feature>
<accession>A0A5J4ZL28</accession>
<keyword evidence="3" id="KW-1185">Reference proteome</keyword>
<name>A0A5J4ZL28_9ASTE</name>
<evidence type="ECO:0000313" key="2">
    <source>
        <dbReference type="EMBL" id="KAA8519543.1"/>
    </source>
</evidence>
<gene>
    <name evidence="2" type="ORF">F0562_013833</name>
</gene>
<feature type="compositionally biased region" description="Basic and acidic residues" evidence="1">
    <location>
        <begin position="34"/>
        <end position="63"/>
    </location>
</feature>
<feature type="compositionally biased region" description="Acidic residues" evidence="1">
    <location>
        <begin position="71"/>
        <end position="80"/>
    </location>
</feature>